<comment type="subcellular location">
    <subcellularLocation>
        <location evidence="1">Membrane</location>
    </subcellularLocation>
</comment>
<dbReference type="Pfam" id="PF02321">
    <property type="entry name" value="OEP"/>
    <property type="match status" value="2"/>
</dbReference>
<organism evidence="9 12">
    <name type="scientific">Malaciobacter marinus</name>
    <dbReference type="NCBI Taxonomy" id="505249"/>
    <lineage>
        <taxon>Bacteria</taxon>
        <taxon>Pseudomonadati</taxon>
        <taxon>Campylobacterota</taxon>
        <taxon>Epsilonproteobacteria</taxon>
        <taxon>Campylobacterales</taxon>
        <taxon>Arcobacteraceae</taxon>
        <taxon>Malaciobacter</taxon>
    </lineage>
</organism>
<keyword evidence="4" id="KW-0812">Transmembrane</keyword>
<dbReference type="EMBL" id="CP032101">
    <property type="protein sequence ID" value="AXX86767.1"/>
    <property type="molecule type" value="Genomic_DNA"/>
</dbReference>
<evidence type="ECO:0000313" key="12">
    <source>
        <dbReference type="Proteomes" id="UP000264693"/>
    </source>
</evidence>
<comment type="similarity">
    <text evidence="2">Belongs to the outer membrane factor (OMF) (TC 1.B.17) family.</text>
</comment>
<dbReference type="RefSeq" id="WP_099310524.1">
    <property type="nucleotide sequence ID" value="NZ_CP032101.1"/>
</dbReference>
<keyword evidence="11" id="KW-1185">Reference proteome</keyword>
<dbReference type="Proteomes" id="UP000224740">
    <property type="component" value="Unassembled WGS sequence"/>
</dbReference>
<keyword evidence="6" id="KW-0472">Membrane</keyword>
<accession>A0A347TJI9</accession>
<dbReference type="PANTHER" id="PTHR30203">
    <property type="entry name" value="OUTER MEMBRANE CATION EFFLUX PROTEIN"/>
    <property type="match status" value="1"/>
</dbReference>
<keyword evidence="5" id="KW-0732">Signal</keyword>
<gene>
    <name evidence="9" type="ORF">AMRN_1016</name>
    <name evidence="10" type="ORF">CPH92_04200</name>
</gene>
<name>A0A347TJI9_9BACT</name>
<evidence type="ECO:0000256" key="6">
    <source>
        <dbReference type="ARBA" id="ARBA00023136"/>
    </source>
</evidence>
<sequence>MKIILFTISIIFLFNGCIPKIKKIEKIKDSKIEKELIQDLTKFSSNDIELKNNWWKNYEDSQLNELLNDAIKNAPSIKQLESKYKIARNLTKAHQSKNIPNIDFDSNTSRQRYSKNHIYPAPLAGSYNNLYQTGLALNYDFDFWDERKALIKASKNEALAKQALIKVKELVVYTSITKLYISWNFKIQKIKRLSTLKRLIYEKHDILDKLYKLGLANKSKINQSNYLSEKINQNILTTKAQIEDIKASIGVIGGFLPSRLKNLKNPNITKNYKFYVPKNIHLDVISHLPKIAFQKYLLISKNEYIKKAKAKFYPNINLKALVNFTSFSFVDLLTKSSFSPKSEVAFSLPIFDANKKEENLNAKVNDYNSQVYAYNQTIIEAINEIVKTLKKIDLNKSNIKAQNNVMIYKMKNENIEKEIYKLGLKNKISYLDSKIDIQEEKIKSISLQDKQMQLQINLIKSLGGGYKNKVSNVLSLK</sequence>
<evidence type="ECO:0000313" key="11">
    <source>
        <dbReference type="Proteomes" id="UP000224740"/>
    </source>
</evidence>
<dbReference type="AlphaFoldDB" id="A0A347TJI9"/>
<reference evidence="11" key="1">
    <citation type="submission" date="2017-09" db="EMBL/GenBank/DDBJ databases">
        <title>Arcobacter canalis sp. nov., a new species isolated from a water canal contaminated with urban sewage.</title>
        <authorList>
            <person name="Perez-Cataluna A."/>
            <person name="Salas-Masso N."/>
            <person name="Figueras M.J."/>
        </authorList>
    </citation>
    <scope>NUCLEOTIDE SEQUENCE [LARGE SCALE GENOMIC DNA]</scope>
    <source>
        <strain evidence="11">CECT 7727</strain>
    </source>
</reference>
<dbReference type="SUPFAM" id="SSF56954">
    <property type="entry name" value="Outer membrane efflux proteins (OEP)"/>
    <property type="match status" value="1"/>
</dbReference>
<dbReference type="KEGG" id="amar:AMRN_1016"/>
<reference evidence="10" key="2">
    <citation type="submission" date="2017-09" db="EMBL/GenBank/DDBJ databases">
        <authorList>
            <person name="Perez-Cataluna A."/>
            <person name="Figueras M.J."/>
            <person name="Salas-Masso N."/>
        </authorList>
    </citation>
    <scope>NUCLEOTIDE SEQUENCE</scope>
    <source>
        <strain evidence="10">CECT 7727</strain>
    </source>
</reference>
<proteinExistence type="inferred from homology"/>
<dbReference type="EMBL" id="NXAO01000016">
    <property type="protein sequence ID" value="PHO15970.1"/>
    <property type="molecule type" value="Genomic_DNA"/>
</dbReference>
<evidence type="ECO:0000313" key="10">
    <source>
        <dbReference type="EMBL" id="PHO15970.1"/>
    </source>
</evidence>
<dbReference type="GO" id="GO:0015562">
    <property type="term" value="F:efflux transmembrane transporter activity"/>
    <property type="evidence" value="ECO:0007669"/>
    <property type="project" value="InterPro"/>
</dbReference>
<dbReference type="Gene3D" id="2.20.200.10">
    <property type="entry name" value="Outer membrane efflux proteins (OEP)"/>
    <property type="match status" value="1"/>
</dbReference>
<dbReference type="Gene3D" id="1.20.1600.10">
    <property type="entry name" value="Outer membrane efflux proteins (OEP)"/>
    <property type="match status" value="1"/>
</dbReference>
<evidence type="ECO:0000256" key="5">
    <source>
        <dbReference type="ARBA" id="ARBA00022729"/>
    </source>
</evidence>
<keyword evidence="8" id="KW-0449">Lipoprotein</keyword>
<evidence type="ECO:0000256" key="8">
    <source>
        <dbReference type="ARBA" id="ARBA00023288"/>
    </source>
</evidence>
<dbReference type="PANTHER" id="PTHR30203:SF20">
    <property type="entry name" value="MULTIDRUG RESISTANCE OUTER MEMBRANE PROTEIN MDTP-RELATED"/>
    <property type="match status" value="1"/>
</dbReference>
<dbReference type="InterPro" id="IPR003423">
    <property type="entry name" value="OMP_efflux"/>
</dbReference>
<keyword evidence="3" id="KW-1134">Transmembrane beta strand</keyword>
<evidence type="ECO:0000313" key="9">
    <source>
        <dbReference type="EMBL" id="AXX86767.1"/>
    </source>
</evidence>
<evidence type="ECO:0000256" key="7">
    <source>
        <dbReference type="ARBA" id="ARBA00023139"/>
    </source>
</evidence>
<evidence type="ECO:0000256" key="4">
    <source>
        <dbReference type="ARBA" id="ARBA00022692"/>
    </source>
</evidence>
<reference evidence="9 12" key="3">
    <citation type="submission" date="2018-08" db="EMBL/GenBank/DDBJ databases">
        <title>Complete genome of the Arcobacter marinus type strain JCM 15502.</title>
        <authorList>
            <person name="Miller W.G."/>
            <person name="Yee E."/>
            <person name="Huynh S."/>
            <person name="Parker C.T."/>
        </authorList>
    </citation>
    <scope>NUCLEOTIDE SEQUENCE [LARGE SCALE GENOMIC DNA]</scope>
    <source>
        <strain evidence="9 12">JCM 15502</strain>
    </source>
</reference>
<evidence type="ECO:0000256" key="2">
    <source>
        <dbReference type="ARBA" id="ARBA00007613"/>
    </source>
</evidence>
<keyword evidence="7" id="KW-0564">Palmitate</keyword>
<dbReference type="Proteomes" id="UP000264693">
    <property type="component" value="Chromosome"/>
</dbReference>
<evidence type="ECO:0000256" key="1">
    <source>
        <dbReference type="ARBA" id="ARBA00004370"/>
    </source>
</evidence>
<evidence type="ECO:0000256" key="3">
    <source>
        <dbReference type="ARBA" id="ARBA00022452"/>
    </source>
</evidence>
<protein>
    <submittedName>
        <fullName evidence="9">Putative fusaric acid resistance efflux pump, outer membrane protein</fullName>
    </submittedName>
</protein>
<dbReference type="GO" id="GO:0016020">
    <property type="term" value="C:membrane"/>
    <property type="evidence" value="ECO:0007669"/>
    <property type="project" value="UniProtKB-SubCell"/>
</dbReference>
<dbReference type="InterPro" id="IPR010131">
    <property type="entry name" value="MdtP/NodT-like"/>
</dbReference>